<evidence type="ECO:0000313" key="1">
    <source>
        <dbReference type="EMBL" id="EAY18195.1"/>
    </source>
</evidence>
<dbReference type="PANTHER" id="PTHR45661:SF3">
    <property type="entry name" value="IG-LIKE DOMAIN-CONTAINING PROTEIN"/>
    <property type="match status" value="1"/>
</dbReference>
<proteinExistence type="predicted"/>
<dbReference type="KEGG" id="tva:5463701"/>
<dbReference type="RefSeq" id="XP_001579181.1">
    <property type="nucleotide sequence ID" value="XM_001579131.1"/>
</dbReference>
<dbReference type="PANTHER" id="PTHR45661">
    <property type="entry name" value="SURFACE ANTIGEN"/>
    <property type="match status" value="1"/>
</dbReference>
<dbReference type="InterPro" id="IPR032675">
    <property type="entry name" value="LRR_dom_sf"/>
</dbReference>
<dbReference type="SUPFAM" id="SSF52058">
    <property type="entry name" value="L domain-like"/>
    <property type="match status" value="1"/>
</dbReference>
<dbReference type="InterPro" id="IPR026906">
    <property type="entry name" value="LRR_5"/>
</dbReference>
<reference evidence="1" key="1">
    <citation type="submission" date="2006-10" db="EMBL/GenBank/DDBJ databases">
        <authorList>
            <person name="Amadeo P."/>
            <person name="Zhao Q."/>
            <person name="Wortman J."/>
            <person name="Fraser-Liggett C."/>
            <person name="Carlton J."/>
        </authorList>
    </citation>
    <scope>NUCLEOTIDE SEQUENCE</scope>
    <source>
        <strain evidence="1">G3</strain>
    </source>
</reference>
<dbReference type="SMR" id="A2DN18"/>
<reference evidence="1" key="2">
    <citation type="journal article" date="2007" name="Science">
        <title>Draft genome sequence of the sexually transmitted pathogen Trichomonas vaginalis.</title>
        <authorList>
            <person name="Carlton J.M."/>
            <person name="Hirt R.P."/>
            <person name="Silva J.C."/>
            <person name="Delcher A.L."/>
            <person name="Schatz M."/>
            <person name="Zhao Q."/>
            <person name="Wortman J.R."/>
            <person name="Bidwell S.L."/>
            <person name="Alsmark U.C.M."/>
            <person name="Besteiro S."/>
            <person name="Sicheritz-Ponten T."/>
            <person name="Noel C.J."/>
            <person name="Dacks J.B."/>
            <person name="Foster P.G."/>
            <person name="Simillion C."/>
            <person name="Van de Peer Y."/>
            <person name="Miranda-Saavedra D."/>
            <person name="Barton G.J."/>
            <person name="Westrop G.D."/>
            <person name="Mueller S."/>
            <person name="Dessi D."/>
            <person name="Fiori P.L."/>
            <person name="Ren Q."/>
            <person name="Paulsen I."/>
            <person name="Zhang H."/>
            <person name="Bastida-Corcuera F.D."/>
            <person name="Simoes-Barbosa A."/>
            <person name="Brown M.T."/>
            <person name="Hayes R.D."/>
            <person name="Mukherjee M."/>
            <person name="Okumura C.Y."/>
            <person name="Schneider R."/>
            <person name="Smith A.J."/>
            <person name="Vanacova S."/>
            <person name="Villalvazo M."/>
            <person name="Haas B.J."/>
            <person name="Pertea M."/>
            <person name="Feldblyum T.V."/>
            <person name="Utterback T.R."/>
            <person name="Shu C.L."/>
            <person name="Osoegawa K."/>
            <person name="de Jong P.J."/>
            <person name="Hrdy I."/>
            <person name="Horvathova L."/>
            <person name="Zubacova Z."/>
            <person name="Dolezal P."/>
            <person name="Malik S.B."/>
            <person name="Logsdon J.M. Jr."/>
            <person name="Henze K."/>
            <person name="Gupta A."/>
            <person name="Wang C.C."/>
            <person name="Dunne R.L."/>
            <person name="Upcroft J.A."/>
            <person name="Upcroft P."/>
            <person name="White O."/>
            <person name="Salzberg S.L."/>
            <person name="Tang P."/>
            <person name="Chiu C.-H."/>
            <person name="Lee Y.-S."/>
            <person name="Embley T.M."/>
            <person name="Coombs G.H."/>
            <person name="Mottram J.C."/>
            <person name="Tachezy J."/>
            <person name="Fraser-Liggett C.M."/>
            <person name="Johnson P.J."/>
        </authorList>
    </citation>
    <scope>NUCLEOTIDE SEQUENCE [LARGE SCALE GENOMIC DNA]</scope>
    <source>
        <strain evidence="1">G3</strain>
    </source>
</reference>
<dbReference type="VEuPathDB" id="TrichDB:TVAGG3_1010830"/>
<gene>
    <name evidence="1" type="ORF">TVAG_122610</name>
</gene>
<keyword evidence="2" id="KW-1185">Reference proteome</keyword>
<dbReference type="EMBL" id="DS113221">
    <property type="protein sequence ID" value="EAY18195.1"/>
    <property type="molecule type" value="Genomic_DNA"/>
</dbReference>
<name>A2DN18_TRIV3</name>
<dbReference type="AlphaFoldDB" id="A2DN18"/>
<dbReference type="InterPro" id="IPR053139">
    <property type="entry name" value="Surface_bspA-like"/>
</dbReference>
<protein>
    <submittedName>
        <fullName evidence="1">Surface antigen BspA-like</fullName>
    </submittedName>
</protein>
<sequence length="570" mass="65294">MPFISFSDTSYRSLSIVTPNNPSNIILPFFFFRNTQKSITLEENIKELGVGAFACSSLETIVLNNKIEIIPPYCFYNCINLTNISNFCCSTISEYSFCDCKKLNTISSYAFESSSLNLSIIDAEYIWDYTFSNTKIRYVTFTDNVLFVGFKAFYNTVIYQLNLGQSLIKFPSYIFSNSNITEYSIPNNIKYIEEGCFCGCKNLTTIRNLINVDYIGDRAFEGCTSLTLSNGLYYIGFDAFSNCNLVTSMKISNHIQTIKTGTFFNCTSLSYFLFPESLISIEDEAFYNCISLEITRLPPSVSFIGTMAFGNCKIFQYHSICNSNVKFEFDAFSNSFIEIINISSEYIFINSYAISNCPFLHTVIIDANNGIIEHSAFYNCPNLTFIDFKSSKLTLCSYCFFNLNISSFTFPSGCISEPSVFKNCTKLKTITFQSNQRFSHYLDSILHIPGLEKIYFDDNTWSSYLSDDDCETLKGVELYYTGQEKTDENFDDLFAYSIYKNRLKVHVPYTYILDTFCDVEVIRERETNGRLMLENMVFCYQNSRINEPTVLHVSRTLSIFSQNLINALKS</sequence>
<dbReference type="InParanoid" id="A2DN18"/>
<accession>A2DN18</accession>
<dbReference type="STRING" id="5722.A2DN18"/>
<dbReference type="VEuPathDB" id="TrichDB:TVAG_122610"/>
<organism evidence="1 2">
    <name type="scientific">Trichomonas vaginalis (strain ATCC PRA-98 / G3)</name>
    <dbReference type="NCBI Taxonomy" id="412133"/>
    <lineage>
        <taxon>Eukaryota</taxon>
        <taxon>Metamonada</taxon>
        <taxon>Parabasalia</taxon>
        <taxon>Trichomonadida</taxon>
        <taxon>Trichomonadidae</taxon>
        <taxon>Trichomonas</taxon>
    </lineage>
</organism>
<dbReference type="Proteomes" id="UP000001542">
    <property type="component" value="Unassembled WGS sequence"/>
</dbReference>
<evidence type="ECO:0000313" key="2">
    <source>
        <dbReference type="Proteomes" id="UP000001542"/>
    </source>
</evidence>
<dbReference type="Pfam" id="PF13306">
    <property type="entry name" value="LRR_5"/>
    <property type="match status" value="2"/>
</dbReference>
<dbReference type="Gene3D" id="3.80.10.10">
    <property type="entry name" value="Ribonuclease Inhibitor"/>
    <property type="match status" value="3"/>
</dbReference>